<keyword evidence="2" id="KW-1185">Reference proteome</keyword>
<gene>
    <name evidence="1" type="ORF">C8F04DRAFT_1183983</name>
</gene>
<reference evidence="1" key="1">
    <citation type="submission" date="2023-03" db="EMBL/GenBank/DDBJ databases">
        <title>Massive genome expansion in bonnet fungi (Mycena s.s.) driven by repeated elements and novel gene families across ecological guilds.</title>
        <authorList>
            <consortium name="Lawrence Berkeley National Laboratory"/>
            <person name="Harder C.B."/>
            <person name="Miyauchi S."/>
            <person name="Viragh M."/>
            <person name="Kuo A."/>
            <person name="Thoen E."/>
            <person name="Andreopoulos B."/>
            <person name="Lu D."/>
            <person name="Skrede I."/>
            <person name="Drula E."/>
            <person name="Henrissat B."/>
            <person name="Morin E."/>
            <person name="Kohler A."/>
            <person name="Barry K."/>
            <person name="LaButti K."/>
            <person name="Morin E."/>
            <person name="Salamov A."/>
            <person name="Lipzen A."/>
            <person name="Mereny Z."/>
            <person name="Hegedus B."/>
            <person name="Baldrian P."/>
            <person name="Stursova M."/>
            <person name="Weitz H."/>
            <person name="Taylor A."/>
            <person name="Grigoriev I.V."/>
            <person name="Nagy L.G."/>
            <person name="Martin F."/>
            <person name="Kauserud H."/>
        </authorList>
    </citation>
    <scope>NUCLEOTIDE SEQUENCE</scope>
    <source>
        <strain evidence="1">CBHHK200</strain>
    </source>
</reference>
<dbReference type="AlphaFoldDB" id="A0AAD6SXF0"/>
<dbReference type="EMBL" id="JARJCM010000064">
    <property type="protein sequence ID" value="KAJ7033537.1"/>
    <property type="molecule type" value="Genomic_DNA"/>
</dbReference>
<dbReference type="Proteomes" id="UP001218188">
    <property type="component" value="Unassembled WGS sequence"/>
</dbReference>
<sequence length="116" mass="12677">MGGRKPEEEALTFRVLNFVGGSEGKKFVKAVKLTALVPIALHTVELMPTPPHNGMNPARNLIQCSYSLQSSQIQCILAINPGFMTGAARRTCGEQRLCRPASLETVQYGNPEHHAF</sequence>
<comment type="caution">
    <text evidence="1">The sequence shown here is derived from an EMBL/GenBank/DDBJ whole genome shotgun (WGS) entry which is preliminary data.</text>
</comment>
<organism evidence="1 2">
    <name type="scientific">Mycena alexandri</name>
    <dbReference type="NCBI Taxonomy" id="1745969"/>
    <lineage>
        <taxon>Eukaryota</taxon>
        <taxon>Fungi</taxon>
        <taxon>Dikarya</taxon>
        <taxon>Basidiomycota</taxon>
        <taxon>Agaricomycotina</taxon>
        <taxon>Agaricomycetes</taxon>
        <taxon>Agaricomycetidae</taxon>
        <taxon>Agaricales</taxon>
        <taxon>Marasmiineae</taxon>
        <taxon>Mycenaceae</taxon>
        <taxon>Mycena</taxon>
    </lineage>
</organism>
<evidence type="ECO:0000313" key="1">
    <source>
        <dbReference type="EMBL" id="KAJ7033537.1"/>
    </source>
</evidence>
<evidence type="ECO:0000313" key="2">
    <source>
        <dbReference type="Proteomes" id="UP001218188"/>
    </source>
</evidence>
<name>A0AAD6SXF0_9AGAR</name>
<accession>A0AAD6SXF0</accession>
<protein>
    <submittedName>
        <fullName evidence="1">Uncharacterized protein</fullName>
    </submittedName>
</protein>
<proteinExistence type="predicted"/>